<dbReference type="Proteomes" id="UP000233469">
    <property type="component" value="Unassembled WGS sequence"/>
</dbReference>
<reference evidence="1 2" key="1">
    <citation type="submission" date="2016-04" db="EMBL/GenBank/DDBJ databases">
        <title>Genome analyses suggest a sexual origin of heterokaryosis in a supposedly ancient asexual fungus.</title>
        <authorList>
            <person name="Ropars J."/>
            <person name="Sedzielewska K."/>
            <person name="Noel J."/>
            <person name="Charron P."/>
            <person name="Farinelli L."/>
            <person name="Marton T."/>
            <person name="Kruger M."/>
            <person name="Pelin A."/>
            <person name="Brachmann A."/>
            <person name="Corradi N."/>
        </authorList>
    </citation>
    <scope>NUCLEOTIDE SEQUENCE [LARGE SCALE GENOMIC DNA]</scope>
    <source>
        <strain evidence="1 2">C2</strain>
    </source>
</reference>
<dbReference type="AlphaFoldDB" id="A0A2N1NH22"/>
<name>A0A2N1NH22_9GLOM</name>
<gene>
    <name evidence="1" type="ORF">RhiirC2_776292</name>
</gene>
<comment type="caution">
    <text evidence="1">The sequence shown here is derived from an EMBL/GenBank/DDBJ whole genome shotgun (WGS) entry which is preliminary data.</text>
</comment>
<sequence>MYIKSLKRHKENVGYFLQEDVYYGYHKFIDLLERIQRLLQENEQIWTKNRVVIIDNNNIIRDNDDPVPEVTVILPMIQPILLMEEGNHYAKYWKAHGFTKGYHIQKADSQLRNLCYAFSLYHDQIIKDTNAYNINATAQFNLRRMYYASMVLKWG</sequence>
<accession>A0A2N1NH22</accession>
<dbReference type="VEuPathDB" id="FungiDB:FUN_006841"/>
<reference evidence="1 2" key="2">
    <citation type="submission" date="2017-10" db="EMBL/GenBank/DDBJ databases">
        <title>Extensive intraspecific genome diversity in a model arbuscular mycorrhizal fungus.</title>
        <authorList>
            <person name="Chen E.C.H."/>
            <person name="Morin E."/>
            <person name="Baudet D."/>
            <person name="Noel J."/>
            <person name="Ndikumana S."/>
            <person name="Charron P."/>
            <person name="St-Onge C."/>
            <person name="Giorgi J."/>
            <person name="Grigoriev I.V."/>
            <person name="Roux C."/>
            <person name="Martin F.M."/>
            <person name="Corradi N."/>
        </authorList>
    </citation>
    <scope>NUCLEOTIDE SEQUENCE [LARGE SCALE GENOMIC DNA]</scope>
    <source>
        <strain evidence="1 2">C2</strain>
    </source>
</reference>
<protein>
    <submittedName>
        <fullName evidence="1">Uncharacterized protein</fullName>
    </submittedName>
</protein>
<proteinExistence type="predicted"/>
<organism evidence="1 2">
    <name type="scientific">Rhizophagus irregularis</name>
    <dbReference type="NCBI Taxonomy" id="588596"/>
    <lineage>
        <taxon>Eukaryota</taxon>
        <taxon>Fungi</taxon>
        <taxon>Fungi incertae sedis</taxon>
        <taxon>Mucoromycota</taxon>
        <taxon>Glomeromycotina</taxon>
        <taxon>Glomeromycetes</taxon>
        <taxon>Glomerales</taxon>
        <taxon>Glomeraceae</taxon>
        <taxon>Rhizophagus</taxon>
    </lineage>
</organism>
<dbReference type="EMBL" id="LLXL01000386">
    <property type="protein sequence ID" value="PKK73227.1"/>
    <property type="molecule type" value="Genomic_DNA"/>
</dbReference>
<evidence type="ECO:0000313" key="1">
    <source>
        <dbReference type="EMBL" id="PKK73227.1"/>
    </source>
</evidence>
<evidence type="ECO:0000313" key="2">
    <source>
        <dbReference type="Proteomes" id="UP000233469"/>
    </source>
</evidence>